<evidence type="ECO:0008006" key="4">
    <source>
        <dbReference type="Google" id="ProtNLM"/>
    </source>
</evidence>
<evidence type="ECO:0000256" key="1">
    <source>
        <dbReference type="SAM" id="SignalP"/>
    </source>
</evidence>
<keyword evidence="1" id="KW-0732">Signal</keyword>
<reference evidence="2 3" key="1">
    <citation type="submission" date="2020-08" db="EMBL/GenBank/DDBJ databases">
        <title>Functional genomics of gut bacteria from endangered species of beetles.</title>
        <authorList>
            <person name="Carlos-Shanley C."/>
        </authorList>
    </citation>
    <scope>NUCLEOTIDE SEQUENCE [LARGE SCALE GENOMIC DNA]</scope>
    <source>
        <strain evidence="2 3">S00192</strain>
    </source>
</reference>
<dbReference type="AlphaFoldDB" id="A0A7W9L673"/>
<dbReference type="EMBL" id="JACHLJ010000002">
    <property type="protein sequence ID" value="MBB5772090.1"/>
    <property type="molecule type" value="Genomic_DNA"/>
</dbReference>
<feature type="signal peptide" evidence="1">
    <location>
        <begin position="1"/>
        <end position="20"/>
    </location>
</feature>
<proteinExistence type="predicted"/>
<organism evidence="2 3">
    <name type="scientific">Brevundimonas vesicularis</name>
    <name type="common">Pseudomonas vesicularis</name>
    <dbReference type="NCBI Taxonomy" id="41276"/>
    <lineage>
        <taxon>Bacteria</taxon>
        <taxon>Pseudomonadati</taxon>
        <taxon>Pseudomonadota</taxon>
        <taxon>Alphaproteobacteria</taxon>
        <taxon>Caulobacterales</taxon>
        <taxon>Caulobacteraceae</taxon>
        <taxon>Brevundimonas</taxon>
    </lineage>
</organism>
<protein>
    <recommendedName>
        <fullName evidence="4">Lipoprotein</fullName>
    </recommendedName>
</protein>
<feature type="chain" id="PRO_5031039060" description="Lipoprotein" evidence="1">
    <location>
        <begin position="21"/>
        <end position="217"/>
    </location>
</feature>
<dbReference type="PROSITE" id="PS51257">
    <property type="entry name" value="PROKAR_LIPOPROTEIN"/>
    <property type="match status" value="1"/>
</dbReference>
<dbReference type="Proteomes" id="UP000556201">
    <property type="component" value="Unassembled WGS sequence"/>
</dbReference>
<dbReference type="RefSeq" id="WP_184279494.1">
    <property type="nucleotide sequence ID" value="NZ_JACHLJ010000002.1"/>
</dbReference>
<name>A0A7W9L673_BREVE</name>
<sequence length="217" mass="23755">MQNVKAAVVSALGVSLMLIACDDAAPAAYASESLGAASAAAQPQGGALQMPSPQQKRTMVAQFNPYRSILTMFPAPPDASGRATPVPWTQAEEMEAKGFLIQYLESPVGSAAERRAWNGVQRYYALYLERIAESREAMDNQAEEQAAAIMRDEPEARQICTRFRQAGDALQLEEARQLHERMEQLKIAYPGQLSICATELRFKYLELTPQPCSAAPC</sequence>
<evidence type="ECO:0000313" key="3">
    <source>
        <dbReference type="Proteomes" id="UP000556201"/>
    </source>
</evidence>
<gene>
    <name evidence="2" type="ORF">HNP47_002094</name>
</gene>
<comment type="caution">
    <text evidence="2">The sequence shown here is derived from an EMBL/GenBank/DDBJ whole genome shotgun (WGS) entry which is preliminary data.</text>
</comment>
<accession>A0A7W9L673</accession>
<evidence type="ECO:0000313" key="2">
    <source>
        <dbReference type="EMBL" id="MBB5772090.1"/>
    </source>
</evidence>